<evidence type="ECO:0000256" key="6">
    <source>
        <dbReference type="SAM" id="Phobius"/>
    </source>
</evidence>
<dbReference type="InterPro" id="IPR036259">
    <property type="entry name" value="MFS_trans_sf"/>
</dbReference>
<evidence type="ECO:0000313" key="9">
    <source>
        <dbReference type="Proteomes" id="UP000179076"/>
    </source>
</evidence>
<comment type="caution">
    <text evidence="8">The sequence shown here is derived from an EMBL/GenBank/DDBJ whole genome shotgun (WGS) entry which is preliminary data.</text>
</comment>
<feature type="transmembrane region" description="Helical" evidence="6">
    <location>
        <begin position="156"/>
        <end position="175"/>
    </location>
</feature>
<feature type="transmembrane region" description="Helical" evidence="6">
    <location>
        <begin position="70"/>
        <end position="91"/>
    </location>
</feature>
<keyword evidence="3 6" id="KW-0812">Transmembrane</keyword>
<dbReference type="AlphaFoldDB" id="A0A1F6UWQ4"/>
<evidence type="ECO:0000256" key="5">
    <source>
        <dbReference type="ARBA" id="ARBA00023136"/>
    </source>
</evidence>
<sequence length="407" mass="43623">MFLPFALAYFLSYLLRNANAVMSPVLTRELNLSASDLGLLTSAYFFAFGVFQLPLGMLLDRYGPRRVEALLMLFAAVGTLVFALGHSIGVLAFGRGLIGIGVSACLMAALKHFSLWYPLERQSALTGAVMAAGGLGAISASVPLEALLPTLGWRGVFFALTAIIVAVAGLIFLVVPERNDGDSATGVAEQWRGVVHIFASRDFWRFAPLMALFPGGFMAIAGLWIVPWFIGVDGATREAAAFNLFVMSATQLASFFAIALFATQMIRRGFDPSRFIGTALAIAWLSIVLAIAGVRPALPLWVVYSFCSATATLLYAALGTNFPAALYGRVSTTLNLLAFAGAFSLQWGLGVLVDLFVAVGWSEPQAFRAAFAVMAALQLFAWIWFFREGRRVVIVGQPTAKPAPPAL</sequence>
<proteinExistence type="predicted"/>
<reference evidence="8 9" key="1">
    <citation type="journal article" date="2016" name="Nat. Commun.">
        <title>Thousands of microbial genomes shed light on interconnected biogeochemical processes in an aquifer system.</title>
        <authorList>
            <person name="Anantharaman K."/>
            <person name="Brown C.T."/>
            <person name="Hug L.A."/>
            <person name="Sharon I."/>
            <person name="Castelle C.J."/>
            <person name="Probst A.J."/>
            <person name="Thomas B.C."/>
            <person name="Singh A."/>
            <person name="Wilkins M.J."/>
            <person name="Karaoz U."/>
            <person name="Brodie E.L."/>
            <person name="Williams K.H."/>
            <person name="Hubbard S.S."/>
            <person name="Banfield J.F."/>
        </authorList>
    </citation>
    <scope>NUCLEOTIDE SEQUENCE [LARGE SCALE GENOMIC DNA]</scope>
</reference>
<dbReference type="InterPro" id="IPR050189">
    <property type="entry name" value="MFS_Efflux_Transporters"/>
</dbReference>
<dbReference type="Proteomes" id="UP000179076">
    <property type="component" value="Unassembled WGS sequence"/>
</dbReference>
<keyword evidence="5 6" id="KW-0472">Membrane</keyword>
<dbReference type="GO" id="GO:0022857">
    <property type="term" value="F:transmembrane transporter activity"/>
    <property type="evidence" value="ECO:0007669"/>
    <property type="project" value="InterPro"/>
</dbReference>
<feature type="transmembrane region" description="Helical" evidence="6">
    <location>
        <begin position="37"/>
        <end position="58"/>
    </location>
</feature>
<feature type="transmembrane region" description="Helical" evidence="6">
    <location>
        <begin position="242"/>
        <end position="263"/>
    </location>
</feature>
<keyword evidence="2" id="KW-1003">Cell membrane</keyword>
<dbReference type="PROSITE" id="PS50850">
    <property type="entry name" value="MFS"/>
    <property type="match status" value="1"/>
</dbReference>
<feature type="transmembrane region" description="Helical" evidence="6">
    <location>
        <begin position="124"/>
        <end position="144"/>
    </location>
</feature>
<dbReference type="Pfam" id="PF07690">
    <property type="entry name" value="MFS_1"/>
    <property type="match status" value="1"/>
</dbReference>
<gene>
    <name evidence="8" type="ORF">A2W18_14935</name>
</gene>
<evidence type="ECO:0000259" key="7">
    <source>
        <dbReference type="PROSITE" id="PS50850"/>
    </source>
</evidence>
<feature type="transmembrane region" description="Helical" evidence="6">
    <location>
        <begin position="275"/>
        <end position="294"/>
    </location>
</feature>
<dbReference type="PANTHER" id="PTHR43124">
    <property type="entry name" value="PURINE EFFLUX PUMP PBUE"/>
    <property type="match status" value="1"/>
</dbReference>
<evidence type="ECO:0000256" key="3">
    <source>
        <dbReference type="ARBA" id="ARBA00022692"/>
    </source>
</evidence>
<evidence type="ECO:0000256" key="2">
    <source>
        <dbReference type="ARBA" id="ARBA00022475"/>
    </source>
</evidence>
<feature type="transmembrane region" description="Helical" evidence="6">
    <location>
        <begin position="97"/>
        <end position="117"/>
    </location>
</feature>
<keyword evidence="4 6" id="KW-1133">Transmembrane helix</keyword>
<feature type="transmembrane region" description="Helical" evidence="6">
    <location>
        <begin position="206"/>
        <end position="230"/>
    </location>
</feature>
<dbReference type="PANTHER" id="PTHR43124:SF3">
    <property type="entry name" value="CHLORAMPHENICOL EFFLUX PUMP RV0191"/>
    <property type="match status" value="1"/>
</dbReference>
<evidence type="ECO:0000256" key="1">
    <source>
        <dbReference type="ARBA" id="ARBA00004651"/>
    </source>
</evidence>
<comment type="subcellular location">
    <subcellularLocation>
        <location evidence="1">Cell membrane</location>
        <topology evidence="1">Multi-pass membrane protein</topology>
    </subcellularLocation>
</comment>
<feature type="transmembrane region" description="Helical" evidence="6">
    <location>
        <begin position="334"/>
        <end position="361"/>
    </location>
</feature>
<dbReference type="EMBL" id="MFSP01000188">
    <property type="protein sequence ID" value="OGI61792.1"/>
    <property type="molecule type" value="Genomic_DNA"/>
</dbReference>
<dbReference type="GO" id="GO:0005886">
    <property type="term" value="C:plasma membrane"/>
    <property type="evidence" value="ECO:0007669"/>
    <property type="project" value="UniProtKB-SubCell"/>
</dbReference>
<accession>A0A1F6UWQ4</accession>
<organism evidence="8 9">
    <name type="scientific">Candidatus Muproteobacteria bacterium RBG_16_60_9</name>
    <dbReference type="NCBI Taxonomy" id="1817755"/>
    <lineage>
        <taxon>Bacteria</taxon>
        <taxon>Pseudomonadati</taxon>
        <taxon>Pseudomonadota</taxon>
        <taxon>Candidatus Muproteobacteria</taxon>
    </lineage>
</organism>
<evidence type="ECO:0000256" key="4">
    <source>
        <dbReference type="ARBA" id="ARBA00022989"/>
    </source>
</evidence>
<feature type="transmembrane region" description="Helical" evidence="6">
    <location>
        <begin position="300"/>
        <end position="322"/>
    </location>
</feature>
<name>A0A1F6UWQ4_9PROT</name>
<dbReference type="InterPro" id="IPR011701">
    <property type="entry name" value="MFS"/>
</dbReference>
<dbReference type="Gene3D" id="1.20.1250.20">
    <property type="entry name" value="MFS general substrate transporter like domains"/>
    <property type="match status" value="1"/>
</dbReference>
<feature type="domain" description="Major facilitator superfamily (MFS) profile" evidence="7">
    <location>
        <begin position="1"/>
        <end position="393"/>
    </location>
</feature>
<dbReference type="SUPFAM" id="SSF103473">
    <property type="entry name" value="MFS general substrate transporter"/>
    <property type="match status" value="1"/>
</dbReference>
<evidence type="ECO:0000313" key="8">
    <source>
        <dbReference type="EMBL" id="OGI61792.1"/>
    </source>
</evidence>
<dbReference type="InterPro" id="IPR020846">
    <property type="entry name" value="MFS_dom"/>
</dbReference>
<protein>
    <recommendedName>
        <fullName evidence="7">Major facilitator superfamily (MFS) profile domain-containing protein</fullName>
    </recommendedName>
</protein>
<feature type="transmembrane region" description="Helical" evidence="6">
    <location>
        <begin position="367"/>
        <end position="386"/>
    </location>
</feature>